<dbReference type="Proteomes" id="UP000092932">
    <property type="component" value="Chromosome"/>
</dbReference>
<dbReference type="KEGG" id="ado:A6F68_01259"/>
<dbReference type="AlphaFoldDB" id="A0A1B2AC97"/>
<protein>
    <recommendedName>
        <fullName evidence="4">Lipoprotein</fullName>
    </recommendedName>
</protein>
<evidence type="ECO:0008006" key="4">
    <source>
        <dbReference type="Google" id="ProtNLM"/>
    </source>
</evidence>
<organism evidence="2 3">
    <name type="scientific">Tsuneonella dongtanensis</name>
    <dbReference type="NCBI Taxonomy" id="692370"/>
    <lineage>
        <taxon>Bacteria</taxon>
        <taxon>Pseudomonadati</taxon>
        <taxon>Pseudomonadota</taxon>
        <taxon>Alphaproteobacteria</taxon>
        <taxon>Sphingomonadales</taxon>
        <taxon>Erythrobacteraceae</taxon>
        <taxon>Tsuneonella</taxon>
    </lineage>
</organism>
<accession>A0A1B2AC97</accession>
<gene>
    <name evidence="2" type="ORF">A6F68_01259</name>
</gene>
<keyword evidence="3" id="KW-1185">Reference proteome</keyword>
<sequence length="248" mass="27153">MRPLIPVFALPLLAACADRAETPAPSASAGTATAASVADTAPSAEPYPPDLAWMLARAKFAEEPGVPCLYREMRAPWVNDPAERTRVREVRSDSYWLGRWARENLGDRLAYAEVTYDMGDEPITAFPDTPPRLIYEIAVTGSEPVKAPPLGGRAKNVPVVVRYDRPVSFDEFMERREEGHAARGRFLDSIGEGGSPGGSWAVTIDVFHEGGTPDPEALAQCDALRRAYRLPVLMRFVNARITNDMGQP</sequence>
<reference evidence="2 3" key="1">
    <citation type="submission" date="2016-07" db="EMBL/GenBank/DDBJ databases">
        <title>Complete genome sequence of Altererythrobacter dongtanensis KCTC 22672, a type strain with esterase isolated from tidal flat.</title>
        <authorList>
            <person name="Cheng H."/>
            <person name="Wu Y.-H."/>
            <person name="Zhou P."/>
            <person name="Huo Y.-Y."/>
            <person name="Wang C.-S."/>
            <person name="Xu X.-W."/>
        </authorList>
    </citation>
    <scope>NUCLEOTIDE SEQUENCE [LARGE SCALE GENOMIC DNA]</scope>
    <source>
        <strain evidence="2 3">KCTC 22672</strain>
    </source>
</reference>
<dbReference type="RefSeq" id="WP_067677444.1">
    <property type="nucleotide sequence ID" value="NZ_CP016591.1"/>
</dbReference>
<name>A0A1B2AC97_9SPHN</name>
<dbReference type="PROSITE" id="PS51257">
    <property type="entry name" value="PROKAR_LIPOPROTEIN"/>
    <property type="match status" value="1"/>
</dbReference>
<dbReference type="OrthoDB" id="9831877at2"/>
<feature type="region of interest" description="Disordered" evidence="1">
    <location>
        <begin position="23"/>
        <end position="42"/>
    </location>
</feature>
<evidence type="ECO:0000313" key="3">
    <source>
        <dbReference type="Proteomes" id="UP000092932"/>
    </source>
</evidence>
<evidence type="ECO:0000256" key="1">
    <source>
        <dbReference type="SAM" id="MobiDB-lite"/>
    </source>
</evidence>
<evidence type="ECO:0000313" key="2">
    <source>
        <dbReference type="EMBL" id="ANY19776.1"/>
    </source>
</evidence>
<proteinExistence type="predicted"/>
<dbReference type="STRING" id="692370.A6F68_01259"/>
<dbReference type="EMBL" id="CP016591">
    <property type="protein sequence ID" value="ANY19776.1"/>
    <property type="molecule type" value="Genomic_DNA"/>
</dbReference>